<keyword evidence="3" id="KW-0472">Membrane</keyword>
<reference evidence="4" key="1">
    <citation type="submission" date="2020-10" db="EMBL/GenBank/DDBJ databases">
        <title>Paenihalocynthiibacter styelae gen. nov., sp. nov., isolated from stalked sea squirt Styela clava.</title>
        <authorList>
            <person name="Kim Y.-O."/>
            <person name="Yoon J.-H."/>
        </authorList>
    </citation>
    <scope>NUCLEOTIDE SEQUENCE</scope>
    <source>
        <strain evidence="4">MYP1-1</strain>
    </source>
</reference>
<evidence type="ECO:0000313" key="5">
    <source>
        <dbReference type="Proteomes" id="UP000640583"/>
    </source>
</evidence>
<dbReference type="AlphaFoldDB" id="A0A8J7IDH1"/>
<dbReference type="SMART" id="SM00028">
    <property type="entry name" value="TPR"/>
    <property type="match status" value="6"/>
</dbReference>
<evidence type="ECO:0000313" key="4">
    <source>
        <dbReference type="EMBL" id="MBI1494443.1"/>
    </source>
</evidence>
<keyword evidence="2" id="KW-0175">Coiled coil</keyword>
<evidence type="ECO:0008006" key="6">
    <source>
        <dbReference type="Google" id="ProtNLM"/>
    </source>
</evidence>
<evidence type="ECO:0000256" key="2">
    <source>
        <dbReference type="SAM" id="Coils"/>
    </source>
</evidence>
<dbReference type="EMBL" id="JADCKQ010000009">
    <property type="protein sequence ID" value="MBI1494443.1"/>
    <property type="molecule type" value="Genomic_DNA"/>
</dbReference>
<feature type="transmembrane region" description="Helical" evidence="3">
    <location>
        <begin position="12"/>
        <end position="33"/>
    </location>
</feature>
<accession>A0A8J7IDH1</accession>
<gene>
    <name evidence="4" type="ORF">H1D41_12420</name>
</gene>
<keyword evidence="1" id="KW-0802">TPR repeat</keyword>
<comment type="caution">
    <text evidence="4">The sequence shown here is derived from an EMBL/GenBank/DDBJ whole genome shotgun (WGS) entry which is preliminary data.</text>
</comment>
<sequence>MSNGGKIFKVTIMSSGTLRLISIFCVVAAAFVWSQKPDKRMMFACAQAGSFPAEGVAACNELLEGGGFHANEHYQFRYWRYFGLHESGQVAFAIRELTELQNSDWDDRYRALLTGASALSDSQEYENSVELFERALDVLPESYPTERVANIWSQLAWRYEAAGRLSDAMVASETAMGIAPDYPYTVEINAWLHRKNGAYDIALPILIRALELGPTDDWAVGELPYLLSLMERQDDLDDILDQLTQANPDLKTLEYLFWLEMADEYTDVDDEDYEKTVGAFERGLALVPENASSQDVAGAWTRLSWRYQKLDRFEEAREAVQIAYEIASDHAYTLRHKSWLHRLDGEYEIGLGLIIRSLEIDPEHDRGIRALLYTLKQLDREDDVAQIHNTIVVEHTPDRASITEKWVDALEESGEYVQAAELLEAEFDLLQAEAKDERQLFMQLARMVNESGQAEARIAELTDQIDAEPGDRFALYLLGSLHSTREEFALSAFALQGLVRREPENAKAAGLFLVNCLGAGDDCPSLWPEKRGDRPEISCEDAIELSAVAEPGILEPLENGISLYEAMQDPDKSWIVAATSYTGATIAQIEVKQDNMITVAQAIILYDAIMGCYPGSEGTLVLQEQTRLQSAQEVGGKQVFFQDLYFHENLRQNRLDLAWEVKGYDLDFAPQPTQE</sequence>
<keyword evidence="3" id="KW-1133">Transmembrane helix</keyword>
<protein>
    <recommendedName>
        <fullName evidence="6">Tetratricopeptide repeat protein</fullName>
    </recommendedName>
</protein>
<dbReference type="PANTHER" id="PTHR12558:SF13">
    <property type="entry name" value="CELL DIVISION CYCLE PROTEIN 27 HOMOLOG"/>
    <property type="match status" value="1"/>
</dbReference>
<dbReference type="RefSeq" id="WP_228849209.1">
    <property type="nucleotide sequence ID" value="NZ_JADCKQ010000009.1"/>
</dbReference>
<organism evidence="4 5">
    <name type="scientific">Halocynthiibacter styelae</name>
    <dbReference type="NCBI Taxonomy" id="2761955"/>
    <lineage>
        <taxon>Bacteria</taxon>
        <taxon>Pseudomonadati</taxon>
        <taxon>Pseudomonadota</taxon>
        <taxon>Alphaproteobacteria</taxon>
        <taxon>Rhodobacterales</taxon>
        <taxon>Paracoccaceae</taxon>
        <taxon>Halocynthiibacter</taxon>
    </lineage>
</organism>
<dbReference type="Gene3D" id="1.25.40.10">
    <property type="entry name" value="Tetratricopeptide repeat domain"/>
    <property type="match status" value="2"/>
</dbReference>
<feature type="repeat" description="TPR" evidence="1">
    <location>
        <begin position="109"/>
        <end position="142"/>
    </location>
</feature>
<dbReference type="InterPro" id="IPR011990">
    <property type="entry name" value="TPR-like_helical_dom_sf"/>
</dbReference>
<dbReference type="PANTHER" id="PTHR12558">
    <property type="entry name" value="CELL DIVISION CYCLE 16,23,27"/>
    <property type="match status" value="1"/>
</dbReference>
<dbReference type="InterPro" id="IPR019734">
    <property type="entry name" value="TPR_rpt"/>
</dbReference>
<evidence type="ECO:0000256" key="1">
    <source>
        <dbReference type="PROSITE-ProRule" id="PRU00339"/>
    </source>
</evidence>
<keyword evidence="5" id="KW-1185">Reference proteome</keyword>
<dbReference type="Proteomes" id="UP000640583">
    <property type="component" value="Unassembled WGS sequence"/>
</dbReference>
<dbReference type="SUPFAM" id="SSF48452">
    <property type="entry name" value="TPR-like"/>
    <property type="match status" value="2"/>
</dbReference>
<keyword evidence="3" id="KW-0812">Transmembrane</keyword>
<feature type="coiled-coil region" evidence="2">
    <location>
        <begin position="420"/>
        <end position="464"/>
    </location>
</feature>
<name>A0A8J7IDH1_9RHOB</name>
<evidence type="ECO:0000256" key="3">
    <source>
        <dbReference type="SAM" id="Phobius"/>
    </source>
</evidence>
<proteinExistence type="predicted"/>
<dbReference type="PROSITE" id="PS50005">
    <property type="entry name" value="TPR"/>
    <property type="match status" value="1"/>
</dbReference>